<dbReference type="Proteomes" id="UP000219338">
    <property type="component" value="Unassembled WGS sequence"/>
</dbReference>
<reference evidence="3" key="1">
    <citation type="journal article" date="2017" name="Nat. Ecol. Evol.">
        <title>Genome expansion and lineage-specific genetic innovations in the forest pathogenic fungi Armillaria.</title>
        <authorList>
            <person name="Sipos G."/>
            <person name="Prasanna A.N."/>
            <person name="Walter M.C."/>
            <person name="O'Connor E."/>
            <person name="Balint B."/>
            <person name="Krizsan K."/>
            <person name="Kiss B."/>
            <person name="Hess J."/>
            <person name="Varga T."/>
            <person name="Slot J."/>
            <person name="Riley R."/>
            <person name="Boka B."/>
            <person name="Rigling D."/>
            <person name="Barry K."/>
            <person name="Lee J."/>
            <person name="Mihaltcheva S."/>
            <person name="LaButti K."/>
            <person name="Lipzen A."/>
            <person name="Waldron R."/>
            <person name="Moloney N.M."/>
            <person name="Sperisen C."/>
            <person name="Kredics L."/>
            <person name="Vagvoelgyi C."/>
            <person name="Patrignani A."/>
            <person name="Fitzpatrick D."/>
            <person name="Nagy I."/>
            <person name="Doyle S."/>
            <person name="Anderson J.B."/>
            <person name="Grigoriev I.V."/>
            <person name="Gueldener U."/>
            <person name="Muensterkoetter M."/>
            <person name="Nagy L.G."/>
        </authorList>
    </citation>
    <scope>NUCLEOTIDE SEQUENCE [LARGE SCALE GENOMIC DNA]</scope>
    <source>
        <strain evidence="3">C18/9</strain>
    </source>
</reference>
<feature type="compositionally biased region" description="Low complexity" evidence="1">
    <location>
        <begin position="120"/>
        <end position="129"/>
    </location>
</feature>
<feature type="region of interest" description="Disordered" evidence="1">
    <location>
        <begin position="52"/>
        <end position="160"/>
    </location>
</feature>
<feature type="compositionally biased region" description="Pro residues" evidence="1">
    <location>
        <begin position="93"/>
        <end position="110"/>
    </location>
</feature>
<keyword evidence="3" id="KW-1185">Reference proteome</keyword>
<dbReference type="AlphaFoldDB" id="A0A284RCK0"/>
<evidence type="ECO:0000313" key="3">
    <source>
        <dbReference type="Proteomes" id="UP000219338"/>
    </source>
</evidence>
<evidence type="ECO:0000313" key="2">
    <source>
        <dbReference type="EMBL" id="SJL06491.1"/>
    </source>
</evidence>
<evidence type="ECO:0000256" key="1">
    <source>
        <dbReference type="SAM" id="MobiDB-lite"/>
    </source>
</evidence>
<name>A0A284RCK0_ARMOS</name>
<sequence length="160" mass="17847">MSNDCFSVFFCCCSCFSICGHSDLCRLCLFCSPRRRPTAEDDAELDRQYNAVLQEQQAERERALREKQYTKTPQMSTGPKGHSPTPSRGQNFSPPPMYTPGPGGHPSPDPPPEDRRRGHSPQPSGGHSPRPSRHSPRPSADLRNDDAHVALPNPYDHHQS</sequence>
<dbReference type="OrthoDB" id="3009721at2759"/>
<protein>
    <submittedName>
        <fullName evidence="2">Uncharacterized protein</fullName>
    </submittedName>
</protein>
<dbReference type="OMA" id="FCCCSCF"/>
<gene>
    <name evidence="2" type="ORF">ARMOST_09830</name>
</gene>
<feature type="compositionally biased region" description="Basic and acidic residues" evidence="1">
    <location>
        <begin position="57"/>
        <end position="69"/>
    </location>
</feature>
<organism evidence="2 3">
    <name type="scientific">Armillaria ostoyae</name>
    <name type="common">Armillaria root rot fungus</name>
    <dbReference type="NCBI Taxonomy" id="47428"/>
    <lineage>
        <taxon>Eukaryota</taxon>
        <taxon>Fungi</taxon>
        <taxon>Dikarya</taxon>
        <taxon>Basidiomycota</taxon>
        <taxon>Agaricomycotina</taxon>
        <taxon>Agaricomycetes</taxon>
        <taxon>Agaricomycetidae</taxon>
        <taxon>Agaricales</taxon>
        <taxon>Marasmiineae</taxon>
        <taxon>Physalacriaceae</taxon>
        <taxon>Armillaria</taxon>
    </lineage>
</organism>
<dbReference type="EMBL" id="FUEG01000007">
    <property type="protein sequence ID" value="SJL06491.1"/>
    <property type="molecule type" value="Genomic_DNA"/>
</dbReference>
<accession>A0A284RCK0</accession>
<proteinExistence type="predicted"/>